<reference evidence="2 3" key="1">
    <citation type="submission" date="2020-02" db="EMBL/GenBank/DDBJ databases">
        <title>A chromosome-scale genome assembly of the black bullhead catfish (Ameiurus melas).</title>
        <authorList>
            <person name="Wen M."/>
            <person name="Zham M."/>
            <person name="Cabau C."/>
            <person name="Klopp C."/>
            <person name="Donnadieu C."/>
            <person name="Roques C."/>
            <person name="Bouchez O."/>
            <person name="Lampietro C."/>
            <person name="Jouanno E."/>
            <person name="Herpin A."/>
            <person name="Louis A."/>
            <person name="Berthelot C."/>
            <person name="Parey E."/>
            <person name="Roest-Crollius H."/>
            <person name="Braasch I."/>
            <person name="Postlethwait J."/>
            <person name="Robinson-Rechavi M."/>
            <person name="Echchiki A."/>
            <person name="Begum T."/>
            <person name="Montfort J."/>
            <person name="Schartl M."/>
            <person name="Bobe J."/>
            <person name="Guiguen Y."/>
        </authorList>
    </citation>
    <scope>NUCLEOTIDE SEQUENCE [LARGE SCALE GENOMIC DNA]</scope>
    <source>
        <strain evidence="2">M_S1</strain>
        <tissue evidence="2">Blood</tissue>
    </source>
</reference>
<evidence type="ECO:0000256" key="1">
    <source>
        <dbReference type="SAM" id="Phobius"/>
    </source>
</evidence>
<protein>
    <submittedName>
        <fullName evidence="2">Uncharacterized protein</fullName>
    </submittedName>
</protein>
<sequence>MSTSADSETAGHDHPAPATIWRMHSCCLLSLLFLSHGSYTHLHFLPLNRKSKIHSFIYEHTHTHTESFPTLSF</sequence>
<keyword evidence="1" id="KW-0812">Transmembrane</keyword>
<keyword evidence="1" id="KW-1133">Transmembrane helix</keyword>
<dbReference type="AlphaFoldDB" id="A0A7J5ZI94"/>
<name>A0A7J5ZI94_AMEME</name>
<proteinExistence type="predicted"/>
<feature type="transmembrane region" description="Helical" evidence="1">
    <location>
        <begin position="20"/>
        <end position="42"/>
    </location>
</feature>
<dbReference type="EMBL" id="JAAGNN010000037">
    <property type="protein sequence ID" value="KAF4070186.1"/>
    <property type="molecule type" value="Genomic_DNA"/>
</dbReference>
<keyword evidence="3" id="KW-1185">Reference proteome</keyword>
<evidence type="ECO:0000313" key="2">
    <source>
        <dbReference type="EMBL" id="KAF4070186.1"/>
    </source>
</evidence>
<organism evidence="2 3">
    <name type="scientific">Ameiurus melas</name>
    <name type="common">Black bullhead</name>
    <name type="synonym">Silurus melas</name>
    <dbReference type="NCBI Taxonomy" id="219545"/>
    <lineage>
        <taxon>Eukaryota</taxon>
        <taxon>Metazoa</taxon>
        <taxon>Chordata</taxon>
        <taxon>Craniata</taxon>
        <taxon>Vertebrata</taxon>
        <taxon>Euteleostomi</taxon>
        <taxon>Actinopterygii</taxon>
        <taxon>Neopterygii</taxon>
        <taxon>Teleostei</taxon>
        <taxon>Ostariophysi</taxon>
        <taxon>Siluriformes</taxon>
        <taxon>Ictaluridae</taxon>
        <taxon>Ameiurus</taxon>
    </lineage>
</organism>
<evidence type="ECO:0000313" key="3">
    <source>
        <dbReference type="Proteomes" id="UP000593565"/>
    </source>
</evidence>
<keyword evidence="1" id="KW-0472">Membrane</keyword>
<dbReference type="Proteomes" id="UP000593565">
    <property type="component" value="Unassembled WGS sequence"/>
</dbReference>
<gene>
    <name evidence="2" type="ORF">AMELA_G00296060</name>
</gene>
<accession>A0A7J5ZI94</accession>
<comment type="caution">
    <text evidence="2">The sequence shown here is derived from an EMBL/GenBank/DDBJ whole genome shotgun (WGS) entry which is preliminary data.</text>
</comment>